<dbReference type="InterPro" id="IPR000873">
    <property type="entry name" value="AMP-dep_synth/lig_dom"/>
</dbReference>
<keyword evidence="3" id="KW-0547">Nucleotide-binding</keyword>
<sequence length="694" mass="75871">MSAYIVGVLVPIVVTLFFRNTKRAKRRGLPVDAGGDPGFAVRNSKHAAPVESAWEGIFTLAELFEYSCKQHQDRRLLGTRKLISKETEVTKDGRSFEKVHLGDYEWLTYGQAFEAVCSFASGLVQLGHKKGERAAIFADTREEWFIALQGCFRRNVTVVTIYASLGEEALCHSLNETEVTTVICGQKELHKLLSIGGQLNTVKNVICMDEIPQSIINSEHDDWKITSFAKVQLLGQESKVGAELPISADIAVIMYTSGSTGLPKGVMMTHANVLATVSAVMTIVPGLGKKDTYLAYLPMAHILELAAENVMAAVGCGIGYGSPLTLTDTSNKIKRGTSGDATALVPTVMTAVPAILDRVRDGVLKKVNGTGGLAKKLFDLAYNRRLSAMNGSWFGAWGLEKLLWNFLVFRKVQAILGGRLRFLLSGGAPLSGDTQRFINICLSAPIGQGYGLTETCAGGTFSEFDDLSVGRVGAPLPCSFVKLIDWPEGGYQTSDLPMPRGEIVIGGPNVTLGYFKNEEKTRESYKVDERGMRWFYTGDIGQFHADGCLEIIDRKKDIVKLQHGEYVSLGKVEAALSGSPYVDNIMLHADPFHSFCVALVVASQHAVEEWASKQGIDTSDFAELCHKEEVVKEVQSSLVKEAKKARLEKFEIPAKVKLLSNPWTPESGLVTAALKLKRDIIRKAFSEDLSKLYA</sequence>
<name>A0A6J1DM04_MOMCH</name>
<proteinExistence type="inferred from homology"/>
<dbReference type="PANTHER" id="PTHR43272">
    <property type="entry name" value="LONG-CHAIN-FATTY-ACID--COA LIGASE"/>
    <property type="match status" value="1"/>
</dbReference>
<dbReference type="OrthoDB" id="1700726at2759"/>
<comment type="catalytic activity">
    <reaction evidence="5">
        <text>a long-chain fatty acid + ATP + CoA = a long-chain fatty acyl-CoA + AMP + diphosphate</text>
        <dbReference type="Rhea" id="RHEA:15421"/>
        <dbReference type="ChEBI" id="CHEBI:30616"/>
        <dbReference type="ChEBI" id="CHEBI:33019"/>
        <dbReference type="ChEBI" id="CHEBI:57287"/>
        <dbReference type="ChEBI" id="CHEBI:57560"/>
        <dbReference type="ChEBI" id="CHEBI:83139"/>
        <dbReference type="ChEBI" id="CHEBI:456215"/>
        <dbReference type="EC" id="6.2.1.3"/>
    </reaction>
</comment>
<protein>
    <submittedName>
        <fullName evidence="8 9">Long chain acyl-CoA synthetase 9, chloroplastic</fullName>
    </submittedName>
</protein>
<dbReference type="Pfam" id="PF00501">
    <property type="entry name" value="AMP-binding"/>
    <property type="match status" value="1"/>
</dbReference>
<evidence type="ECO:0000256" key="5">
    <source>
        <dbReference type="ARBA" id="ARBA00036813"/>
    </source>
</evidence>
<dbReference type="Proteomes" id="UP000504603">
    <property type="component" value="Unplaced"/>
</dbReference>
<comment type="similarity">
    <text evidence="1">Belongs to the ATP-dependent AMP-binding enzyme family.</text>
</comment>
<dbReference type="RefSeq" id="XP_022155004.1">
    <property type="nucleotide sequence ID" value="XM_022299312.1"/>
</dbReference>
<dbReference type="AlphaFoldDB" id="A0A6J1DM04"/>
<keyword evidence="2" id="KW-0436">Ligase</keyword>
<dbReference type="GO" id="GO:0005783">
    <property type="term" value="C:endoplasmic reticulum"/>
    <property type="evidence" value="ECO:0007669"/>
    <property type="project" value="TreeGrafter"/>
</dbReference>
<dbReference type="PROSITE" id="PS00455">
    <property type="entry name" value="AMP_BINDING"/>
    <property type="match status" value="1"/>
</dbReference>
<evidence type="ECO:0000313" key="8">
    <source>
        <dbReference type="RefSeq" id="XP_022155004.1"/>
    </source>
</evidence>
<reference evidence="8 9" key="1">
    <citation type="submission" date="2025-04" db="UniProtKB">
        <authorList>
            <consortium name="RefSeq"/>
        </authorList>
    </citation>
    <scope>IDENTIFICATION</scope>
    <source>
        <strain evidence="8 9">OHB3-1</strain>
    </source>
</reference>
<evidence type="ECO:0000256" key="1">
    <source>
        <dbReference type="ARBA" id="ARBA00006432"/>
    </source>
</evidence>
<dbReference type="InterPro" id="IPR020845">
    <property type="entry name" value="AMP-binding_CS"/>
</dbReference>
<dbReference type="GO" id="GO:0005524">
    <property type="term" value="F:ATP binding"/>
    <property type="evidence" value="ECO:0007669"/>
    <property type="project" value="UniProtKB-KW"/>
</dbReference>
<dbReference type="PANTHER" id="PTHR43272:SF83">
    <property type="entry name" value="ACYL-COA SYNTHETASE LONG-CHAIN, ISOFORM J"/>
    <property type="match status" value="1"/>
</dbReference>
<keyword evidence="7" id="KW-1185">Reference proteome</keyword>
<dbReference type="CDD" id="cd17639">
    <property type="entry name" value="LC_FACS_euk1"/>
    <property type="match status" value="1"/>
</dbReference>
<dbReference type="KEGG" id="mcha:111022123"/>
<keyword evidence="4" id="KW-0067">ATP-binding</keyword>
<evidence type="ECO:0000313" key="9">
    <source>
        <dbReference type="RefSeq" id="XP_022155068.1"/>
    </source>
</evidence>
<evidence type="ECO:0000256" key="2">
    <source>
        <dbReference type="ARBA" id="ARBA00022598"/>
    </source>
</evidence>
<evidence type="ECO:0000313" key="7">
    <source>
        <dbReference type="Proteomes" id="UP000504603"/>
    </source>
</evidence>
<evidence type="ECO:0000256" key="3">
    <source>
        <dbReference type="ARBA" id="ARBA00022741"/>
    </source>
</evidence>
<dbReference type="GO" id="GO:0004467">
    <property type="term" value="F:long-chain fatty acid-CoA ligase activity"/>
    <property type="evidence" value="ECO:0007669"/>
    <property type="project" value="UniProtKB-EC"/>
</dbReference>
<evidence type="ECO:0000256" key="4">
    <source>
        <dbReference type="ARBA" id="ARBA00022840"/>
    </source>
</evidence>
<evidence type="ECO:0000259" key="6">
    <source>
        <dbReference type="Pfam" id="PF00501"/>
    </source>
</evidence>
<dbReference type="GeneID" id="111022123"/>
<dbReference type="Gene3D" id="3.40.50.12780">
    <property type="entry name" value="N-terminal domain of ligase-like"/>
    <property type="match status" value="1"/>
</dbReference>
<organism evidence="7 9">
    <name type="scientific">Momordica charantia</name>
    <name type="common">Bitter gourd</name>
    <name type="synonym">Balsam pear</name>
    <dbReference type="NCBI Taxonomy" id="3673"/>
    <lineage>
        <taxon>Eukaryota</taxon>
        <taxon>Viridiplantae</taxon>
        <taxon>Streptophyta</taxon>
        <taxon>Embryophyta</taxon>
        <taxon>Tracheophyta</taxon>
        <taxon>Spermatophyta</taxon>
        <taxon>Magnoliopsida</taxon>
        <taxon>eudicotyledons</taxon>
        <taxon>Gunneridae</taxon>
        <taxon>Pentapetalae</taxon>
        <taxon>rosids</taxon>
        <taxon>fabids</taxon>
        <taxon>Cucurbitales</taxon>
        <taxon>Cucurbitaceae</taxon>
        <taxon>Momordiceae</taxon>
        <taxon>Momordica</taxon>
    </lineage>
</organism>
<dbReference type="SUPFAM" id="SSF56801">
    <property type="entry name" value="Acetyl-CoA synthetase-like"/>
    <property type="match status" value="1"/>
</dbReference>
<dbReference type="GO" id="GO:0016020">
    <property type="term" value="C:membrane"/>
    <property type="evidence" value="ECO:0007669"/>
    <property type="project" value="TreeGrafter"/>
</dbReference>
<accession>A0A6J1DM04</accession>
<dbReference type="InterPro" id="IPR042099">
    <property type="entry name" value="ANL_N_sf"/>
</dbReference>
<dbReference type="RefSeq" id="XP_022155068.1">
    <property type="nucleotide sequence ID" value="XM_022299376.1"/>
</dbReference>
<gene>
    <name evidence="8 9" type="primary">LOC111022123</name>
</gene>
<feature type="domain" description="AMP-dependent synthetase/ligase" evidence="6">
    <location>
        <begin position="97"/>
        <end position="515"/>
    </location>
</feature>